<dbReference type="Gene3D" id="1.10.740.10">
    <property type="entry name" value="Transferase Inhibitor Protein From Tn5, Chain"/>
    <property type="match status" value="1"/>
</dbReference>
<proteinExistence type="predicted"/>
<dbReference type="InterPro" id="IPR014737">
    <property type="entry name" value="Transposase_Tn5-like_C"/>
</dbReference>
<dbReference type="SUPFAM" id="SSF53098">
    <property type="entry name" value="Ribonuclease H-like"/>
    <property type="match status" value="1"/>
</dbReference>
<feature type="non-terminal residue" evidence="1">
    <location>
        <position position="1"/>
    </location>
</feature>
<gene>
    <name evidence="1" type="ORF">LEP1GSC079_5012</name>
</gene>
<evidence type="ECO:0000313" key="1">
    <source>
        <dbReference type="EMBL" id="EMJ34409.1"/>
    </source>
</evidence>
<sequence>CRIFETPKPPKEEPDLDTVLSWIAKLGGHLDRKSDAGPLTIFKGLMRAVEIGFMFKLLTKP</sequence>
<dbReference type="EMBL" id="AKWR02000239">
    <property type="protein sequence ID" value="EMJ34409.1"/>
    <property type="molecule type" value="Genomic_DNA"/>
</dbReference>
<accession>A0A0F6I8N4</accession>
<protein>
    <recommendedName>
        <fullName evidence="3">Transposase Tn5 dimerisation domain-containing protein</fullName>
    </recommendedName>
</protein>
<comment type="caution">
    <text evidence="1">The sequence shown here is derived from an EMBL/GenBank/DDBJ whole genome shotgun (WGS) entry which is preliminary data.</text>
</comment>
<dbReference type="AlphaFoldDB" id="A0A0F6I8N4"/>
<dbReference type="InterPro" id="IPR012337">
    <property type="entry name" value="RNaseH-like_sf"/>
</dbReference>
<organism evidence="1 2">
    <name type="scientific">Leptospira interrogans str. FPW1039</name>
    <dbReference type="NCBI Taxonomy" id="1193040"/>
    <lineage>
        <taxon>Bacteria</taxon>
        <taxon>Pseudomonadati</taxon>
        <taxon>Spirochaetota</taxon>
        <taxon>Spirochaetia</taxon>
        <taxon>Leptospirales</taxon>
        <taxon>Leptospiraceae</taxon>
        <taxon>Leptospira</taxon>
    </lineage>
</organism>
<evidence type="ECO:0008006" key="3">
    <source>
        <dbReference type="Google" id="ProtNLM"/>
    </source>
</evidence>
<name>A0A0F6I8N4_LEPIR</name>
<evidence type="ECO:0000313" key="2">
    <source>
        <dbReference type="Proteomes" id="UP000012164"/>
    </source>
</evidence>
<dbReference type="Proteomes" id="UP000012164">
    <property type="component" value="Unassembled WGS sequence"/>
</dbReference>
<reference evidence="1 2" key="1">
    <citation type="submission" date="2013-01" db="EMBL/GenBank/DDBJ databases">
        <authorList>
            <person name="Harkins D.M."/>
            <person name="Durkin A.S."/>
            <person name="Brinkac L.M."/>
            <person name="Haft D.H."/>
            <person name="Selengut J.D."/>
            <person name="Sanka R."/>
            <person name="DePew J."/>
            <person name="Purushe J."/>
            <person name="Peacock S.J."/>
            <person name="Thaipadungpanit J."/>
            <person name="Wuthiekanun V.W."/>
            <person name="Day N.P."/>
            <person name="Vinetz J.M."/>
            <person name="Sutton G.G."/>
            <person name="Nierman W.C."/>
            <person name="Fouts D.E."/>
        </authorList>
    </citation>
    <scope>NUCLEOTIDE SEQUENCE [LARGE SCALE GENOMIC DNA]</scope>
    <source>
        <strain evidence="1 2">FPW1039</strain>
    </source>
</reference>